<evidence type="ECO:0000256" key="3">
    <source>
        <dbReference type="ARBA" id="ARBA00023172"/>
    </source>
</evidence>
<evidence type="ECO:0000256" key="2">
    <source>
        <dbReference type="ARBA" id="ARBA00023125"/>
    </source>
</evidence>
<name>A0A8J3EAE6_9GAMM</name>
<keyword evidence="2" id="KW-0238">DNA-binding</keyword>
<dbReference type="Proteomes" id="UP000636949">
    <property type="component" value="Unassembled WGS sequence"/>
</dbReference>
<feature type="domain" description="Resolvase/invertase-type recombinase catalytic" evidence="6">
    <location>
        <begin position="8"/>
        <end position="95"/>
    </location>
</feature>
<dbReference type="PROSITE" id="PS51736">
    <property type="entry name" value="RECOMBINASES_3"/>
    <property type="match status" value="1"/>
</dbReference>
<keyword evidence="8" id="KW-1185">Reference proteome</keyword>
<proteinExistence type="predicted"/>
<feature type="active site" description="O-(5'-phospho-DNA)-serine intermediate" evidence="4 5">
    <location>
        <position position="16"/>
    </location>
</feature>
<reference evidence="7" key="1">
    <citation type="journal article" date="2014" name="Int. J. Syst. Evol. Microbiol.">
        <title>Complete genome sequence of Corynebacterium casei LMG S-19264T (=DSM 44701T), isolated from a smear-ripened cheese.</title>
        <authorList>
            <consortium name="US DOE Joint Genome Institute (JGI-PGF)"/>
            <person name="Walter F."/>
            <person name="Albersmeier A."/>
            <person name="Kalinowski J."/>
            <person name="Ruckert C."/>
        </authorList>
    </citation>
    <scope>NUCLEOTIDE SEQUENCE</scope>
    <source>
        <strain evidence="7">CGMCC 1.15758</strain>
    </source>
</reference>
<dbReference type="GO" id="GO:0015074">
    <property type="term" value="P:DNA integration"/>
    <property type="evidence" value="ECO:0007669"/>
    <property type="project" value="UniProtKB-KW"/>
</dbReference>
<accession>A0A8J3EAE6</accession>
<organism evidence="7 8">
    <name type="scientific">Cysteiniphilum litorale</name>
    <dbReference type="NCBI Taxonomy" id="2056700"/>
    <lineage>
        <taxon>Bacteria</taxon>
        <taxon>Pseudomonadati</taxon>
        <taxon>Pseudomonadota</taxon>
        <taxon>Gammaproteobacteria</taxon>
        <taxon>Thiotrichales</taxon>
        <taxon>Fastidiosibacteraceae</taxon>
        <taxon>Cysteiniphilum</taxon>
    </lineage>
</organism>
<comment type="caution">
    <text evidence="7">The sequence shown here is derived from an EMBL/GenBank/DDBJ whole genome shotgun (WGS) entry which is preliminary data.</text>
</comment>
<dbReference type="InterPro" id="IPR006118">
    <property type="entry name" value="Recombinase_CS"/>
</dbReference>
<keyword evidence="3" id="KW-0233">DNA recombination</keyword>
<keyword evidence="1" id="KW-0229">DNA integration</keyword>
<evidence type="ECO:0000313" key="8">
    <source>
        <dbReference type="Proteomes" id="UP000636949"/>
    </source>
</evidence>
<evidence type="ECO:0000256" key="1">
    <source>
        <dbReference type="ARBA" id="ARBA00022908"/>
    </source>
</evidence>
<dbReference type="PROSITE" id="PS00397">
    <property type="entry name" value="RECOMBINASES_1"/>
    <property type="match status" value="1"/>
</dbReference>
<dbReference type="InterPro" id="IPR006119">
    <property type="entry name" value="Resolv_N"/>
</dbReference>
<dbReference type="EMBL" id="BMJS01000077">
    <property type="protein sequence ID" value="GGG08696.1"/>
    <property type="molecule type" value="Genomic_DNA"/>
</dbReference>
<evidence type="ECO:0000256" key="4">
    <source>
        <dbReference type="PIRSR" id="PIRSR606118-50"/>
    </source>
</evidence>
<evidence type="ECO:0000259" key="6">
    <source>
        <dbReference type="PROSITE" id="PS51736"/>
    </source>
</evidence>
<dbReference type="InterPro" id="IPR036162">
    <property type="entry name" value="Resolvase-like_N_sf"/>
</dbReference>
<dbReference type="AlphaFoldDB" id="A0A8J3EAE6"/>
<dbReference type="Pfam" id="PF00239">
    <property type="entry name" value="Resolvase"/>
    <property type="match status" value="1"/>
</dbReference>
<reference evidence="7" key="2">
    <citation type="submission" date="2020-09" db="EMBL/GenBank/DDBJ databases">
        <authorList>
            <person name="Sun Q."/>
            <person name="Zhou Y."/>
        </authorList>
    </citation>
    <scope>NUCLEOTIDE SEQUENCE</scope>
    <source>
        <strain evidence="7">CGMCC 1.15758</strain>
    </source>
</reference>
<dbReference type="GO" id="GO:0000150">
    <property type="term" value="F:DNA strand exchange activity"/>
    <property type="evidence" value="ECO:0007669"/>
    <property type="project" value="InterPro"/>
</dbReference>
<gene>
    <name evidence="7" type="ORF">GCM10010995_27810</name>
</gene>
<evidence type="ECO:0000256" key="5">
    <source>
        <dbReference type="PROSITE-ProRule" id="PRU10137"/>
    </source>
</evidence>
<dbReference type="SUPFAM" id="SSF53041">
    <property type="entry name" value="Resolvase-like"/>
    <property type="match status" value="1"/>
</dbReference>
<protein>
    <recommendedName>
        <fullName evidence="6">Resolvase/invertase-type recombinase catalytic domain-containing protein</fullName>
    </recommendedName>
</protein>
<evidence type="ECO:0000313" key="7">
    <source>
        <dbReference type="EMBL" id="GGG08696.1"/>
    </source>
</evidence>
<sequence length="95" mass="10876">MTHLTNKETVAYLRVSTQDQDLEKNKMDILLFSNEKNLGQVKFVEDKASGTISWQKRALASVIESLSEGDNLIVSEFSRLGRSMLEGRIRNLWVF</sequence>
<dbReference type="GO" id="GO:0003677">
    <property type="term" value="F:DNA binding"/>
    <property type="evidence" value="ECO:0007669"/>
    <property type="project" value="UniProtKB-KW"/>
</dbReference>
<dbReference type="Gene3D" id="3.40.50.1390">
    <property type="entry name" value="Resolvase, N-terminal catalytic domain"/>
    <property type="match status" value="1"/>
</dbReference>